<evidence type="ECO:0000313" key="10">
    <source>
        <dbReference type="Proteomes" id="UP001596142"/>
    </source>
</evidence>
<evidence type="ECO:0000256" key="7">
    <source>
        <dbReference type="HAMAP-Rule" id="MF_00210"/>
    </source>
</evidence>
<dbReference type="GO" id="GO:0003866">
    <property type="term" value="F:3-phosphoshikimate 1-carboxyvinyltransferase activity"/>
    <property type="evidence" value="ECO:0007669"/>
    <property type="project" value="UniProtKB-EC"/>
</dbReference>
<dbReference type="PROSITE" id="PS00104">
    <property type="entry name" value="EPSP_SYNTHASE_1"/>
    <property type="match status" value="1"/>
</dbReference>
<comment type="function">
    <text evidence="7">Catalyzes the transfer of the enolpyruvyl moiety of phosphoenolpyruvate (PEP) to the 5-hydroxyl of shikimate-3-phosphate (S3P) to produce enolpyruvyl shikimate-3-phosphate and inorganic phosphate.</text>
</comment>
<evidence type="ECO:0000256" key="2">
    <source>
        <dbReference type="ARBA" id="ARBA00009948"/>
    </source>
</evidence>
<comment type="caution">
    <text evidence="9">The sequence shown here is derived from an EMBL/GenBank/DDBJ whole genome shotgun (WGS) entry which is preliminary data.</text>
</comment>
<evidence type="ECO:0000256" key="1">
    <source>
        <dbReference type="ARBA" id="ARBA00004811"/>
    </source>
</evidence>
<keyword evidence="7" id="KW-0963">Cytoplasm</keyword>
<dbReference type="PIRSF" id="PIRSF000505">
    <property type="entry name" value="EPSPS"/>
    <property type="match status" value="1"/>
</dbReference>
<dbReference type="NCBIfam" id="TIGR01356">
    <property type="entry name" value="aroA"/>
    <property type="match status" value="1"/>
</dbReference>
<feature type="binding site" evidence="7">
    <location>
        <position position="95"/>
    </location>
    <ligand>
        <name>phosphoenolpyruvate</name>
        <dbReference type="ChEBI" id="CHEBI:58702"/>
    </ligand>
</feature>
<comment type="subcellular location">
    <subcellularLocation>
        <location evidence="7">Cytoplasm</location>
    </subcellularLocation>
</comment>
<comment type="catalytic activity">
    <reaction evidence="6">
        <text>3-phosphoshikimate + phosphoenolpyruvate = 5-O-(1-carboxyvinyl)-3-phosphoshikimate + phosphate</text>
        <dbReference type="Rhea" id="RHEA:21256"/>
        <dbReference type="ChEBI" id="CHEBI:43474"/>
        <dbReference type="ChEBI" id="CHEBI:57701"/>
        <dbReference type="ChEBI" id="CHEBI:58702"/>
        <dbReference type="ChEBI" id="CHEBI:145989"/>
        <dbReference type="EC" id="2.5.1.19"/>
    </reaction>
    <physiologicalReaction direction="left-to-right" evidence="6">
        <dbReference type="Rhea" id="RHEA:21257"/>
    </physiologicalReaction>
</comment>
<feature type="binding site" evidence="7">
    <location>
        <position position="123"/>
    </location>
    <ligand>
        <name>phosphoenolpyruvate</name>
        <dbReference type="ChEBI" id="CHEBI:58702"/>
    </ligand>
</feature>
<feature type="binding site" evidence="7">
    <location>
        <position position="343"/>
    </location>
    <ligand>
        <name>3-phosphoshikimate</name>
        <dbReference type="ChEBI" id="CHEBI:145989"/>
    </ligand>
</feature>
<feature type="binding site" evidence="7">
    <location>
        <position position="168"/>
    </location>
    <ligand>
        <name>3-phosphoshikimate</name>
        <dbReference type="ChEBI" id="CHEBI:145989"/>
    </ligand>
</feature>
<dbReference type="InterPro" id="IPR006264">
    <property type="entry name" value="EPSP_synthase"/>
</dbReference>
<reference evidence="10" key="1">
    <citation type="journal article" date="2019" name="Int. J. Syst. Evol. Microbiol.">
        <title>The Global Catalogue of Microorganisms (GCM) 10K type strain sequencing project: providing services to taxonomists for standard genome sequencing and annotation.</title>
        <authorList>
            <consortium name="The Broad Institute Genomics Platform"/>
            <consortium name="The Broad Institute Genome Sequencing Center for Infectious Disease"/>
            <person name="Wu L."/>
            <person name="Ma J."/>
        </authorList>
    </citation>
    <scope>NUCLEOTIDE SEQUENCE [LARGE SCALE GENOMIC DNA]</scope>
    <source>
        <strain evidence="10">CECT 7184</strain>
    </source>
</reference>
<keyword evidence="4 7" id="KW-0808">Transferase</keyword>
<keyword evidence="5 7" id="KW-0057">Aromatic amino acid biosynthesis</keyword>
<dbReference type="Proteomes" id="UP001596142">
    <property type="component" value="Unassembled WGS sequence"/>
</dbReference>
<feature type="binding site" evidence="7">
    <location>
        <position position="24"/>
    </location>
    <ligand>
        <name>3-phosphoshikimate</name>
        <dbReference type="ChEBI" id="CHEBI:145989"/>
    </ligand>
</feature>
<feature type="binding site" evidence="7">
    <location>
        <position position="347"/>
    </location>
    <ligand>
        <name>phosphoenolpyruvate</name>
        <dbReference type="ChEBI" id="CHEBI:58702"/>
    </ligand>
</feature>
<dbReference type="PANTHER" id="PTHR21090">
    <property type="entry name" value="AROM/DEHYDROQUINATE SYNTHASE"/>
    <property type="match status" value="1"/>
</dbReference>
<dbReference type="CDD" id="cd01556">
    <property type="entry name" value="EPSP_synthase"/>
    <property type="match status" value="1"/>
</dbReference>
<gene>
    <name evidence="7 9" type="primary">aroA</name>
    <name evidence="9" type="ORF">ACFPU1_15895</name>
</gene>
<feature type="binding site" evidence="7">
    <location>
        <position position="389"/>
    </location>
    <ligand>
        <name>phosphoenolpyruvate</name>
        <dbReference type="ChEBI" id="CHEBI:58702"/>
    </ligand>
</feature>
<keyword evidence="10" id="KW-1185">Reference proteome</keyword>
<keyword evidence="3 7" id="KW-0028">Amino-acid biosynthesis</keyword>
<feature type="binding site" evidence="7">
    <location>
        <position position="170"/>
    </location>
    <ligand>
        <name>phosphoenolpyruvate</name>
        <dbReference type="ChEBI" id="CHEBI:58702"/>
    </ligand>
</feature>
<dbReference type="InterPro" id="IPR013792">
    <property type="entry name" value="RNA3'P_cycl/enolpyr_Trfase_a/b"/>
</dbReference>
<comment type="similarity">
    <text evidence="2 7">Belongs to the EPSP synthase family.</text>
</comment>
<feature type="domain" description="Enolpyruvate transferase" evidence="8">
    <location>
        <begin position="11"/>
        <end position="423"/>
    </location>
</feature>
<evidence type="ECO:0000256" key="3">
    <source>
        <dbReference type="ARBA" id="ARBA00022605"/>
    </source>
</evidence>
<dbReference type="EC" id="2.5.1.19" evidence="7"/>
<accession>A0ABW0YST0</accession>
<dbReference type="InterPro" id="IPR001986">
    <property type="entry name" value="Enolpyruvate_Tfrase_dom"/>
</dbReference>
<dbReference type="RefSeq" id="WP_385942848.1">
    <property type="nucleotide sequence ID" value="NZ_JBHSOZ010000010.1"/>
</dbReference>
<evidence type="ECO:0000256" key="5">
    <source>
        <dbReference type="ARBA" id="ARBA00023141"/>
    </source>
</evidence>
<dbReference type="Gene3D" id="3.65.10.10">
    <property type="entry name" value="Enolpyruvate transferase domain"/>
    <property type="match status" value="2"/>
</dbReference>
<dbReference type="PANTHER" id="PTHR21090:SF5">
    <property type="entry name" value="PENTAFUNCTIONAL AROM POLYPEPTIDE"/>
    <property type="match status" value="1"/>
</dbReference>
<feature type="binding site" evidence="7">
    <location>
        <position position="316"/>
    </location>
    <ligand>
        <name>3-phosphoshikimate</name>
        <dbReference type="ChEBI" id="CHEBI:145989"/>
    </ligand>
</feature>
<proteinExistence type="inferred from homology"/>
<evidence type="ECO:0000313" key="9">
    <source>
        <dbReference type="EMBL" id="MFC5714233.1"/>
    </source>
</evidence>
<evidence type="ECO:0000256" key="6">
    <source>
        <dbReference type="ARBA" id="ARBA00044633"/>
    </source>
</evidence>
<feature type="active site" description="Proton acceptor" evidence="7">
    <location>
        <position position="316"/>
    </location>
</feature>
<dbReference type="InterPro" id="IPR036968">
    <property type="entry name" value="Enolpyruvate_Tfrase_sf"/>
</dbReference>
<feature type="binding site" evidence="7">
    <location>
        <position position="23"/>
    </location>
    <ligand>
        <name>phosphoenolpyruvate</name>
        <dbReference type="ChEBI" id="CHEBI:58702"/>
    </ligand>
</feature>
<organism evidence="9 10">
    <name type="scientific">Thalassorhabdus alkalitolerans</name>
    <dbReference type="NCBI Taxonomy" id="2282697"/>
    <lineage>
        <taxon>Bacteria</taxon>
        <taxon>Bacillati</taxon>
        <taxon>Bacillota</taxon>
        <taxon>Bacilli</taxon>
        <taxon>Bacillales</taxon>
        <taxon>Bacillaceae</taxon>
        <taxon>Thalassorhabdus</taxon>
    </lineage>
</organism>
<comment type="pathway">
    <text evidence="1 7">Metabolic intermediate biosynthesis; chorismate biosynthesis; chorismate from D-erythrose 4-phosphate and phosphoenolpyruvate: step 6/7.</text>
</comment>
<dbReference type="EMBL" id="JBHSOZ010000010">
    <property type="protein sequence ID" value="MFC5714233.1"/>
    <property type="molecule type" value="Genomic_DNA"/>
</dbReference>
<feature type="binding site" evidence="7">
    <location>
        <position position="23"/>
    </location>
    <ligand>
        <name>3-phosphoshikimate</name>
        <dbReference type="ChEBI" id="CHEBI:145989"/>
    </ligand>
</feature>
<dbReference type="PROSITE" id="PS00885">
    <property type="entry name" value="EPSP_SYNTHASE_2"/>
    <property type="match status" value="1"/>
</dbReference>
<evidence type="ECO:0000259" key="8">
    <source>
        <dbReference type="Pfam" id="PF00275"/>
    </source>
</evidence>
<dbReference type="HAMAP" id="MF_00210">
    <property type="entry name" value="EPSP_synth"/>
    <property type="match status" value="1"/>
</dbReference>
<name>A0ABW0YST0_9BACI</name>
<feature type="binding site" evidence="7">
    <location>
        <position position="170"/>
    </location>
    <ligand>
        <name>3-phosphoshikimate</name>
        <dbReference type="ChEBI" id="CHEBI:145989"/>
    </ligand>
</feature>
<comment type="subunit">
    <text evidence="7">Monomer.</text>
</comment>
<evidence type="ECO:0000256" key="4">
    <source>
        <dbReference type="ARBA" id="ARBA00022679"/>
    </source>
</evidence>
<dbReference type="Pfam" id="PF00275">
    <property type="entry name" value="EPSP_synthase"/>
    <property type="match status" value="1"/>
</dbReference>
<comment type="caution">
    <text evidence="7">Lacks conserved residue(s) required for the propagation of feature annotation.</text>
</comment>
<protein>
    <recommendedName>
        <fullName evidence="7">3-phosphoshikimate 1-carboxyvinyltransferase</fullName>
        <ecNumber evidence="7">2.5.1.19</ecNumber>
    </recommendedName>
    <alternativeName>
        <fullName evidence="7">5-enolpyruvylshikimate-3-phosphate synthase</fullName>
        <shortName evidence="7">EPSP synthase</shortName>
        <shortName evidence="7">EPSPS</shortName>
    </alternativeName>
</protein>
<dbReference type="InterPro" id="IPR023193">
    <property type="entry name" value="EPSP_synthase_CS"/>
</dbReference>
<feature type="binding site" evidence="7">
    <location>
        <position position="28"/>
    </location>
    <ligand>
        <name>3-phosphoshikimate</name>
        <dbReference type="ChEBI" id="CHEBI:145989"/>
    </ligand>
</feature>
<sequence length="432" mass="46095">MSNKSLTCLQKGLKGSVQVPGDKSISHRAVMFGAIAEGKTEITGFLPGADCLSTIACFQKMGIDILQKGDKVTVYGKGWSGLNEPSEILDVGNSGTTTRLMLGILAGRPFHSVVIGDESIARRPMSRVTEPLRQMGAEIDGREDGTYTPLSIRGGETKGIHWVSKVASAQVKSCILLAGLQSEGKTTVEEPSLSRDHTERMLEAFGVEVTRDNMTVSVEGGQALKGRSVFVPGDISSAAFLLAAGAIVPDSEITIENVGVNPTRTGIVDVMKKMGVSFKEKNKRDVNGEPVADFVVKTSNMQGTTIEGDLIPRLIDEIPIIAVMASQAVGTTVIKDAEELKVKETNRIDTVVSQLKKMGADIEATPDGMIIRGSAQLQGAELDSFGDHRIGMAMSIAALIAKGESTILDTEAINVSYPTFYEHIDKLRGTEN</sequence>
<dbReference type="SUPFAM" id="SSF55205">
    <property type="entry name" value="EPT/RTPC-like"/>
    <property type="match status" value="1"/>
</dbReference>